<protein>
    <submittedName>
        <fullName evidence="6">RNA polymerase sigma factor, sigma-70 family</fullName>
    </submittedName>
</protein>
<keyword evidence="1" id="KW-0805">Transcription regulation</keyword>
<dbReference type="InterPro" id="IPR013655">
    <property type="entry name" value="PAS_fold_3"/>
</dbReference>
<dbReference type="GO" id="GO:0003677">
    <property type="term" value="F:DNA binding"/>
    <property type="evidence" value="ECO:0007669"/>
    <property type="project" value="UniProtKB-KW"/>
</dbReference>
<keyword evidence="2" id="KW-0238">DNA-binding</keyword>
<dbReference type="InterPro" id="IPR036388">
    <property type="entry name" value="WH-like_DNA-bd_sf"/>
</dbReference>
<evidence type="ECO:0000313" key="6">
    <source>
        <dbReference type="EMBL" id="SDG46039.1"/>
    </source>
</evidence>
<dbReference type="SUPFAM" id="SSF46894">
    <property type="entry name" value="C-terminal effector domain of the bipartite response regulators"/>
    <property type="match status" value="1"/>
</dbReference>
<dbReference type="RefSeq" id="WP_176842349.1">
    <property type="nucleotide sequence ID" value="NZ_FNBN01000004.1"/>
</dbReference>
<gene>
    <name evidence="6" type="ORF">SAMN04488121_104349</name>
</gene>
<dbReference type="SUPFAM" id="SSF55785">
    <property type="entry name" value="PYP-like sensor domain (PAS domain)"/>
    <property type="match status" value="1"/>
</dbReference>
<dbReference type="PROSITE" id="PS00622">
    <property type="entry name" value="HTH_LUXR_1"/>
    <property type="match status" value="1"/>
</dbReference>
<evidence type="ECO:0000259" key="5">
    <source>
        <dbReference type="PROSITE" id="PS50112"/>
    </source>
</evidence>
<evidence type="ECO:0000256" key="2">
    <source>
        <dbReference type="ARBA" id="ARBA00023125"/>
    </source>
</evidence>
<dbReference type="PANTHER" id="PTHR44688">
    <property type="entry name" value="DNA-BINDING TRANSCRIPTIONAL ACTIVATOR DEVR_DOSR"/>
    <property type="match status" value="1"/>
</dbReference>
<dbReference type="AlphaFoldDB" id="A0A1G7UG43"/>
<dbReference type="Gene3D" id="3.30.450.20">
    <property type="entry name" value="PAS domain"/>
    <property type="match status" value="1"/>
</dbReference>
<dbReference type="PANTHER" id="PTHR44688:SF16">
    <property type="entry name" value="DNA-BINDING TRANSCRIPTIONAL ACTIVATOR DEVR_DOSR"/>
    <property type="match status" value="1"/>
</dbReference>
<feature type="domain" description="PAS" evidence="5">
    <location>
        <begin position="26"/>
        <end position="85"/>
    </location>
</feature>
<dbReference type="InterPro" id="IPR016032">
    <property type="entry name" value="Sig_transdc_resp-reg_C-effctor"/>
</dbReference>
<dbReference type="InterPro" id="IPR000792">
    <property type="entry name" value="Tscrpt_reg_LuxR_C"/>
</dbReference>
<dbReference type="InterPro" id="IPR000014">
    <property type="entry name" value="PAS"/>
</dbReference>
<organism evidence="6 7">
    <name type="scientific">Chitinophaga filiformis</name>
    <name type="common">Myxococcus filiformis</name>
    <name type="synonym">Flexibacter filiformis</name>
    <dbReference type="NCBI Taxonomy" id="104663"/>
    <lineage>
        <taxon>Bacteria</taxon>
        <taxon>Pseudomonadati</taxon>
        <taxon>Bacteroidota</taxon>
        <taxon>Chitinophagia</taxon>
        <taxon>Chitinophagales</taxon>
        <taxon>Chitinophagaceae</taxon>
        <taxon>Chitinophaga</taxon>
    </lineage>
</organism>
<dbReference type="InterPro" id="IPR035965">
    <property type="entry name" value="PAS-like_dom_sf"/>
</dbReference>
<dbReference type="NCBIfam" id="TIGR00229">
    <property type="entry name" value="sensory_box"/>
    <property type="match status" value="1"/>
</dbReference>
<name>A0A1G7UG43_CHIFI</name>
<feature type="domain" description="HTH luxR-type" evidence="4">
    <location>
        <begin position="167"/>
        <end position="232"/>
    </location>
</feature>
<dbReference type="SMART" id="SM00421">
    <property type="entry name" value="HTH_LUXR"/>
    <property type="match status" value="1"/>
</dbReference>
<evidence type="ECO:0000313" key="7">
    <source>
        <dbReference type="Proteomes" id="UP000199045"/>
    </source>
</evidence>
<evidence type="ECO:0000256" key="3">
    <source>
        <dbReference type="ARBA" id="ARBA00023163"/>
    </source>
</evidence>
<dbReference type="PROSITE" id="PS50112">
    <property type="entry name" value="PAS"/>
    <property type="match status" value="1"/>
</dbReference>
<dbReference type="CDD" id="cd06170">
    <property type="entry name" value="LuxR_C_like"/>
    <property type="match status" value="1"/>
</dbReference>
<dbReference type="Pfam" id="PF00196">
    <property type="entry name" value="GerE"/>
    <property type="match status" value="1"/>
</dbReference>
<dbReference type="EMBL" id="FNBN01000004">
    <property type="protein sequence ID" value="SDG46039.1"/>
    <property type="molecule type" value="Genomic_DNA"/>
</dbReference>
<keyword evidence="3" id="KW-0804">Transcription</keyword>
<evidence type="ECO:0000256" key="1">
    <source>
        <dbReference type="ARBA" id="ARBA00023015"/>
    </source>
</evidence>
<dbReference type="GO" id="GO:0006355">
    <property type="term" value="P:regulation of DNA-templated transcription"/>
    <property type="evidence" value="ECO:0007669"/>
    <property type="project" value="InterPro"/>
</dbReference>
<dbReference type="STRING" id="104663.SAMN04488121_104349"/>
<accession>A0A1G7UG43</accession>
<proteinExistence type="predicted"/>
<reference evidence="6 7" key="1">
    <citation type="submission" date="2016-10" db="EMBL/GenBank/DDBJ databases">
        <authorList>
            <person name="de Groot N.N."/>
        </authorList>
    </citation>
    <scope>NUCLEOTIDE SEQUENCE [LARGE SCALE GENOMIC DNA]</scope>
    <source>
        <strain evidence="6 7">DSM 527</strain>
    </source>
</reference>
<dbReference type="PROSITE" id="PS50043">
    <property type="entry name" value="HTH_LUXR_2"/>
    <property type="match status" value="1"/>
</dbReference>
<sequence length="234" mass="27049">MLTDSDMGQNYSLNALQKENELLKTRIQSLEGLLNNVPAMLYTHQNSTKTINWCNRYMEDVTGYTMAEMNSMGLDFFRDIMHPDDFDLAVIAQQSFKENKNVFGGVLRFRKRGTDNWYWLTGLAIPYTRDEHGNVKEVICAFVDMTMAMDTNDQLAEAMLEVMRRKHEDVISKLTSRERDILKLAVKGLNNKEIAAALNLSRYTVETHRKNIRIKLKVRNTTELIALARKVGYQ</sequence>
<dbReference type="Proteomes" id="UP000199045">
    <property type="component" value="Unassembled WGS sequence"/>
</dbReference>
<dbReference type="CDD" id="cd00130">
    <property type="entry name" value="PAS"/>
    <property type="match status" value="1"/>
</dbReference>
<dbReference type="Gene3D" id="1.10.10.10">
    <property type="entry name" value="Winged helix-like DNA-binding domain superfamily/Winged helix DNA-binding domain"/>
    <property type="match status" value="1"/>
</dbReference>
<dbReference type="PRINTS" id="PR00038">
    <property type="entry name" value="HTHLUXR"/>
</dbReference>
<evidence type="ECO:0000259" key="4">
    <source>
        <dbReference type="PROSITE" id="PS50043"/>
    </source>
</evidence>
<dbReference type="Pfam" id="PF08447">
    <property type="entry name" value="PAS_3"/>
    <property type="match status" value="1"/>
</dbReference>